<evidence type="ECO:0000256" key="3">
    <source>
        <dbReference type="ARBA" id="ARBA00023163"/>
    </source>
</evidence>
<dbReference type="GO" id="GO:0046983">
    <property type="term" value="F:protein dimerization activity"/>
    <property type="evidence" value="ECO:0007669"/>
    <property type="project" value="InterPro"/>
</dbReference>
<feature type="domain" description="BHLH" evidence="5">
    <location>
        <begin position="247"/>
        <end position="296"/>
    </location>
</feature>
<sequence length="446" mass="49980">MYDECGFLEPSVAPNMHESMINTVAQSPIYNDLNENNIIASFSIDDLPNDLTKNTLPDHEAASMVGLESLNQHMGMNGHTNLNLPSSVETSNWDHTLQQNGQNHQQVVDDYNGMQCPDIPFTNTQFTATPDLLNLMHLPRCTLTPPGFSAALRPSNYPFDICNEIPGVPMGDTGLMLNTDVPMPLGYNPTQSHLLRDLFHSLPKNGIFSSEDERDAMAGLGGEIFQEMNGVPFENTLLERKRELGRGRGKANFATERQRREQLNEKYKALKSLFPNPTKSDRASIVGDAIEYIHELNRTVKELKLLLEKKKLGRRVKMEENSTADMESSTLGPTVDQENNINGTLRSSWLQRRSKESLVDVRIVDEEVNIRLTQKKRSNSLLYASKALDELQLELMHVSVGSIGDHHIFMFNTKIHEGASVYASAVAKKLLEAMEKLHFETIAAGF</sequence>
<evidence type="ECO:0000256" key="1">
    <source>
        <dbReference type="ARBA" id="ARBA00005510"/>
    </source>
</evidence>
<reference evidence="6" key="1">
    <citation type="journal article" date="2022" name="Cell">
        <title>Repeat-based holocentromeres influence genome architecture and karyotype evolution.</title>
        <authorList>
            <person name="Hofstatter P.G."/>
            <person name="Thangavel G."/>
            <person name="Lux T."/>
            <person name="Neumann P."/>
            <person name="Vondrak T."/>
            <person name="Novak P."/>
            <person name="Zhang M."/>
            <person name="Costa L."/>
            <person name="Castellani M."/>
            <person name="Scott A."/>
            <person name="Toegelov H."/>
            <person name="Fuchs J."/>
            <person name="Mata-Sucre Y."/>
            <person name="Dias Y."/>
            <person name="Vanzela A.L.L."/>
            <person name="Huettel B."/>
            <person name="Almeida C.C.S."/>
            <person name="Simkova H."/>
            <person name="Souza G."/>
            <person name="Pedrosa-Harand A."/>
            <person name="Macas J."/>
            <person name="Mayer K.F.X."/>
            <person name="Houben A."/>
            <person name="Marques A."/>
        </authorList>
    </citation>
    <scope>NUCLEOTIDE SEQUENCE</scope>
    <source>
        <strain evidence="6">RhyBre1mFocal</strain>
    </source>
</reference>
<keyword evidence="3" id="KW-0804">Transcription</keyword>
<dbReference type="GO" id="GO:0006355">
    <property type="term" value="P:regulation of DNA-templated transcription"/>
    <property type="evidence" value="ECO:0007669"/>
    <property type="project" value="InterPro"/>
</dbReference>
<dbReference type="CDD" id="cd18918">
    <property type="entry name" value="bHLH_AtMYC1_like"/>
    <property type="match status" value="1"/>
</dbReference>
<dbReference type="InterPro" id="IPR045895">
    <property type="entry name" value="bHLH91-like"/>
</dbReference>
<dbReference type="SUPFAM" id="SSF47459">
    <property type="entry name" value="HLH, helix-loop-helix DNA-binding domain"/>
    <property type="match status" value="1"/>
</dbReference>
<evidence type="ECO:0000256" key="2">
    <source>
        <dbReference type="ARBA" id="ARBA00023015"/>
    </source>
</evidence>
<keyword evidence="2" id="KW-0805">Transcription regulation</keyword>
<evidence type="ECO:0000259" key="5">
    <source>
        <dbReference type="PROSITE" id="PS50888"/>
    </source>
</evidence>
<dbReference type="PROSITE" id="PS50888">
    <property type="entry name" value="BHLH"/>
    <property type="match status" value="1"/>
</dbReference>
<dbReference type="AlphaFoldDB" id="A0A9Q0HYM8"/>
<dbReference type="FunFam" id="4.10.280.10:FF:000109">
    <property type="entry name" value="Transcription factor bHLH91-like"/>
    <property type="match status" value="1"/>
</dbReference>
<protein>
    <recommendedName>
        <fullName evidence="5">BHLH domain-containing protein</fullName>
    </recommendedName>
</protein>
<evidence type="ECO:0000313" key="6">
    <source>
        <dbReference type="EMBL" id="KAJ1702825.1"/>
    </source>
</evidence>
<dbReference type="InterPro" id="IPR011598">
    <property type="entry name" value="bHLH_dom"/>
</dbReference>
<evidence type="ECO:0000256" key="4">
    <source>
        <dbReference type="ARBA" id="ARBA00023242"/>
    </source>
</evidence>
<dbReference type="OrthoDB" id="1932168at2759"/>
<dbReference type="PANTHER" id="PTHR46834">
    <property type="entry name" value="TRANSCRIPTION FACTOR BHLH91"/>
    <property type="match status" value="1"/>
</dbReference>
<dbReference type="SMART" id="SM00353">
    <property type="entry name" value="HLH"/>
    <property type="match status" value="1"/>
</dbReference>
<organism evidence="6 7">
    <name type="scientific">Rhynchospora breviuscula</name>
    <dbReference type="NCBI Taxonomy" id="2022672"/>
    <lineage>
        <taxon>Eukaryota</taxon>
        <taxon>Viridiplantae</taxon>
        <taxon>Streptophyta</taxon>
        <taxon>Embryophyta</taxon>
        <taxon>Tracheophyta</taxon>
        <taxon>Spermatophyta</taxon>
        <taxon>Magnoliopsida</taxon>
        <taxon>Liliopsida</taxon>
        <taxon>Poales</taxon>
        <taxon>Cyperaceae</taxon>
        <taxon>Cyperoideae</taxon>
        <taxon>Rhynchosporeae</taxon>
        <taxon>Rhynchospora</taxon>
    </lineage>
</organism>
<comment type="similarity">
    <text evidence="1">Belongs to the bHLH protein family.</text>
</comment>
<evidence type="ECO:0000313" key="7">
    <source>
        <dbReference type="Proteomes" id="UP001151287"/>
    </source>
</evidence>
<dbReference type="EMBL" id="JAMQYH010000001">
    <property type="protein sequence ID" value="KAJ1702825.1"/>
    <property type="molecule type" value="Genomic_DNA"/>
</dbReference>
<dbReference type="Pfam" id="PF00010">
    <property type="entry name" value="HLH"/>
    <property type="match status" value="1"/>
</dbReference>
<keyword evidence="7" id="KW-1185">Reference proteome</keyword>
<dbReference type="Gene3D" id="4.10.280.10">
    <property type="entry name" value="Helix-loop-helix DNA-binding domain"/>
    <property type="match status" value="1"/>
</dbReference>
<dbReference type="GO" id="GO:0048658">
    <property type="term" value="P:anther wall tapetum development"/>
    <property type="evidence" value="ECO:0007669"/>
    <property type="project" value="InterPro"/>
</dbReference>
<gene>
    <name evidence="6" type="ORF">LUZ63_002604</name>
</gene>
<dbReference type="InterPro" id="IPR045896">
    <property type="entry name" value="MYC1-like_bHLH"/>
</dbReference>
<dbReference type="PANTHER" id="PTHR46834:SF1">
    <property type="entry name" value="TRANSCRIPTION FACTOR BHLH10"/>
    <property type="match status" value="1"/>
</dbReference>
<dbReference type="Proteomes" id="UP001151287">
    <property type="component" value="Unassembled WGS sequence"/>
</dbReference>
<proteinExistence type="inferred from homology"/>
<comment type="caution">
    <text evidence="6">The sequence shown here is derived from an EMBL/GenBank/DDBJ whole genome shotgun (WGS) entry which is preliminary data.</text>
</comment>
<name>A0A9Q0HYM8_9POAL</name>
<accession>A0A9Q0HYM8</accession>
<dbReference type="InterPro" id="IPR036638">
    <property type="entry name" value="HLH_DNA-bd_sf"/>
</dbReference>
<keyword evidence="4" id="KW-0539">Nucleus</keyword>